<dbReference type="InterPro" id="IPR025714">
    <property type="entry name" value="Methyltranfer_dom"/>
</dbReference>
<name>K3Z5W3_SETIT</name>
<feature type="domain" description="Methyltransferase" evidence="9">
    <location>
        <begin position="65"/>
        <end position="160"/>
    </location>
</feature>
<comment type="pathway">
    <text evidence="1">Lipid metabolism.</text>
</comment>
<dbReference type="PROSITE" id="PS51582">
    <property type="entry name" value="SAM_PEAMT"/>
    <property type="match status" value="1"/>
</dbReference>
<comment type="pathway">
    <text evidence="4">Phospholipid metabolism; phosphatidylcholine biosynthesis; phosphocholine from phosphoethanolamine: step 1/1.</text>
</comment>
<sequence length="475" mass="54202">MDAPVVAVANGIGEVERKVQKSYWEEHSKSLTVESMMLDSRAADLDKEERPEILSLLPSYKGKSVLELGAGIGRFTGDLAKEAGHVLALDFIESVIKKNESINGHHKNITFMCADVTSPNLKIEDNSFDLIFSNWLLMYLSDEEVEKLVGKMVKWLKVGGHIFFRESCFHQSGDSKRKVNPTHYREPRFYTKVFKEGHSYDKNGDSFELSLVTYKCIGAYVKNKKNQNQICWLWEKVKSTEDKDFQRFLDNVQYKTNGILRYERIFGEGYVSTGGVETTKEFVDMLDLKPGQKVLDVGCGIGGGDFYMAENYDVHVLGIDLSVNMVSFAMERAIGRKCSVEFEVADCTTKDYPENSFDVIYSRDTILHIQDKPALFRSFFKWLKPGGKVLISDYCKNPGKPSEEFAAYIKQRGYDLHDVKAYGKMLEGAGFHDVIAEDRTEQFLSVLRRELAEVEKNKDAFVADFTQVMMHRRAY</sequence>
<evidence type="ECO:0000256" key="8">
    <source>
        <dbReference type="ARBA" id="ARBA00047841"/>
    </source>
</evidence>
<evidence type="ECO:0000256" key="6">
    <source>
        <dbReference type="ARBA" id="ARBA00047619"/>
    </source>
</evidence>
<dbReference type="InterPro" id="IPR025771">
    <property type="entry name" value="Phosphoethanolamine_N-MeTrfase"/>
</dbReference>
<reference evidence="11" key="2">
    <citation type="submission" date="2018-08" db="UniProtKB">
        <authorList>
            <consortium name="EnsemblPlants"/>
        </authorList>
    </citation>
    <scope>IDENTIFICATION</scope>
    <source>
        <strain evidence="11">Yugu1</strain>
    </source>
</reference>
<comment type="catalytic activity">
    <reaction evidence="6">
        <text>N,N-dimethylethanolamine phosphate + S-adenosyl-L-methionine = phosphocholine + S-adenosyl-L-homocysteine + H(+)</text>
        <dbReference type="Rhea" id="RHEA:25325"/>
        <dbReference type="ChEBI" id="CHEBI:15378"/>
        <dbReference type="ChEBI" id="CHEBI:57856"/>
        <dbReference type="ChEBI" id="CHEBI:58641"/>
        <dbReference type="ChEBI" id="CHEBI:59789"/>
        <dbReference type="ChEBI" id="CHEBI:295975"/>
        <dbReference type="EC" id="2.1.1.103"/>
    </reaction>
    <physiologicalReaction direction="left-to-right" evidence="6">
        <dbReference type="Rhea" id="RHEA:25326"/>
    </physiologicalReaction>
</comment>
<feature type="domain" description="Methyltransferase" evidence="10">
    <location>
        <begin position="289"/>
        <end position="408"/>
    </location>
</feature>
<proteinExistence type="predicted"/>
<dbReference type="PANTHER" id="PTHR44307">
    <property type="entry name" value="PHOSPHOETHANOLAMINE METHYLTRANSFERASE"/>
    <property type="match status" value="1"/>
</dbReference>
<evidence type="ECO:0000259" key="10">
    <source>
        <dbReference type="Pfam" id="PF13847"/>
    </source>
</evidence>
<dbReference type="Proteomes" id="UP000004995">
    <property type="component" value="Unassembled WGS sequence"/>
</dbReference>
<dbReference type="AlphaFoldDB" id="K3Z5W3"/>
<dbReference type="PANTHER" id="PTHR44307:SF14">
    <property type="entry name" value="PHOSPHOETHANOLAMINE N-METHYLTRANSFERASE 1"/>
    <property type="match status" value="1"/>
</dbReference>
<dbReference type="EMBL" id="AGNK02001577">
    <property type="status" value="NOT_ANNOTATED_CDS"/>
    <property type="molecule type" value="Genomic_DNA"/>
</dbReference>
<evidence type="ECO:0000256" key="4">
    <source>
        <dbReference type="ARBA" id="ARBA00035631"/>
    </source>
</evidence>
<dbReference type="GO" id="GO:0032259">
    <property type="term" value="P:methylation"/>
    <property type="evidence" value="ECO:0007669"/>
    <property type="project" value="UniProtKB-KW"/>
</dbReference>
<evidence type="ECO:0000256" key="3">
    <source>
        <dbReference type="ARBA" id="ARBA00022679"/>
    </source>
</evidence>
<evidence type="ECO:0000313" key="11">
    <source>
        <dbReference type="EnsemblPlants" id="KQL14495"/>
    </source>
</evidence>
<dbReference type="Gene3D" id="3.40.50.150">
    <property type="entry name" value="Vaccinia Virus protein VP39"/>
    <property type="match status" value="2"/>
</dbReference>
<dbReference type="Pfam" id="PF13649">
    <property type="entry name" value="Methyltransf_25"/>
    <property type="match status" value="1"/>
</dbReference>
<evidence type="ECO:0000256" key="5">
    <source>
        <dbReference type="ARBA" id="ARBA00035674"/>
    </source>
</evidence>
<dbReference type="GO" id="GO:0000234">
    <property type="term" value="F:phosphoethanolamine N-methyltransferase activity"/>
    <property type="evidence" value="ECO:0007669"/>
    <property type="project" value="UniProtKB-EC"/>
</dbReference>
<reference evidence="12" key="1">
    <citation type="journal article" date="2012" name="Nat. Biotechnol.">
        <title>Reference genome sequence of the model plant Setaria.</title>
        <authorList>
            <person name="Bennetzen J.L."/>
            <person name="Schmutz J."/>
            <person name="Wang H."/>
            <person name="Percifield R."/>
            <person name="Hawkins J."/>
            <person name="Pontaroli A.C."/>
            <person name="Estep M."/>
            <person name="Feng L."/>
            <person name="Vaughn J.N."/>
            <person name="Grimwood J."/>
            <person name="Jenkins J."/>
            <person name="Barry K."/>
            <person name="Lindquist E."/>
            <person name="Hellsten U."/>
            <person name="Deshpande S."/>
            <person name="Wang X."/>
            <person name="Wu X."/>
            <person name="Mitros T."/>
            <person name="Triplett J."/>
            <person name="Yang X."/>
            <person name="Ye C.Y."/>
            <person name="Mauro-Herrera M."/>
            <person name="Wang L."/>
            <person name="Li P."/>
            <person name="Sharma M."/>
            <person name="Sharma R."/>
            <person name="Ronald P.C."/>
            <person name="Panaud O."/>
            <person name="Kellogg E.A."/>
            <person name="Brutnell T.P."/>
            <person name="Doust A.N."/>
            <person name="Tuskan G.A."/>
            <person name="Rokhsar D."/>
            <person name="Devos K.M."/>
        </authorList>
    </citation>
    <scope>NUCLEOTIDE SEQUENCE [LARGE SCALE GENOMIC DNA]</scope>
    <source>
        <strain evidence="12">cv. Yugu1</strain>
    </source>
</reference>
<gene>
    <name evidence="11" type="primary">LOC101754563</name>
</gene>
<organism evidence="11 12">
    <name type="scientific">Setaria italica</name>
    <name type="common">Foxtail millet</name>
    <name type="synonym">Panicum italicum</name>
    <dbReference type="NCBI Taxonomy" id="4555"/>
    <lineage>
        <taxon>Eukaryota</taxon>
        <taxon>Viridiplantae</taxon>
        <taxon>Streptophyta</taxon>
        <taxon>Embryophyta</taxon>
        <taxon>Tracheophyta</taxon>
        <taxon>Spermatophyta</taxon>
        <taxon>Magnoliopsida</taxon>
        <taxon>Liliopsida</taxon>
        <taxon>Poales</taxon>
        <taxon>Poaceae</taxon>
        <taxon>PACMAD clade</taxon>
        <taxon>Panicoideae</taxon>
        <taxon>Panicodae</taxon>
        <taxon>Paniceae</taxon>
        <taxon>Cenchrinae</taxon>
        <taxon>Setaria</taxon>
    </lineage>
</organism>
<dbReference type="InterPro" id="IPR041698">
    <property type="entry name" value="Methyltransf_25"/>
</dbReference>
<evidence type="ECO:0000256" key="1">
    <source>
        <dbReference type="ARBA" id="ARBA00005189"/>
    </source>
</evidence>
<dbReference type="GO" id="GO:0006656">
    <property type="term" value="P:phosphatidylcholine biosynthetic process"/>
    <property type="evidence" value="ECO:0007669"/>
    <property type="project" value="InterPro"/>
</dbReference>
<accession>K3Z5W3</accession>
<evidence type="ECO:0000256" key="2">
    <source>
        <dbReference type="ARBA" id="ARBA00022603"/>
    </source>
</evidence>
<keyword evidence="2" id="KW-0489">Methyltransferase</keyword>
<comment type="catalytic activity">
    <reaction evidence="7">
        <text>phosphoethanolamine + S-adenosyl-L-methionine = N-methylethanolamine phosphate + S-adenosyl-L-homocysteine + H(+)</text>
        <dbReference type="Rhea" id="RHEA:20365"/>
        <dbReference type="ChEBI" id="CHEBI:15378"/>
        <dbReference type="ChEBI" id="CHEBI:57781"/>
        <dbReference type="ChEBI" id="CHEBI:57856"/>
        <dbReference type="ChEBI" id="CHEBI:58190"/>
        <dbReference type="ChEBI" id="CHEBI:59789"/>
        <dbReference type="EC" id="2.1.1.103"/>
    </reaction>
    <physiologicalReaction direction="left-to-right" evidence="7">
        <dbReference type="Rhea" id="RHEA:20366"/>
    </physiologicalReaction>
</comment>
<evidence type="ECO:0000313" key="12">
    <source>
        <dbReference type="Proteomes" id="UP000004995"/>
    </source>
</evidence>
<dbReference type="EC" id="2.1.1.103" evidence="5"/>
<dbReference type="EnsemblPlants" id="KQL14495">
    <property type="protein sequence ID" value="KQL14495"/>
    <property type="gene ID" value="SETIT_021841mg"/>
</dbReference>
<dbReference type="Pfam" id="PF13847">
    <property type="entry name" value="Methyltransf_31"/>
    <property type="match status" value="1"/>
</dbReference>
<keyword evidence="3" id="KW-0808">Transferase</keyword>
<comment type="catalytic activity">
    <reaction evidence="8">
        <text>N-methylethanolamine phosphate + S-adenosyl-L-methionine = N,N-dimethylethanolamine phosphate + S-adenosyl-L-homocysteine + H(+)</text>
        <dbReference type="Rhea" id="RHEA:25321"/>
        <dbReference type="ChEBI" id="CHEBI:15378"/>
        <dbReference type="ChEBI" id="CHEBI:57781"/>
        <dbReference type="ChEBI" id="CHEBI:57856"/>
        <dbReference type="ChEBI" id="CHEBI:58641"/>
        <dbReference type="ChEBI" id="CHEBI:59789"/>
        <dbReference type="EC" id="2.1.1.103"/>
    </reaction>
    <physiologicalReaction direction="left-to-right" evidence="8">
        <dbReference type="Rhea" id="RHEA:25322"/>
    </physiologicalReaction>
</comment>
<keyword evidence="12" id="KW-1185">Reference proteome</keyword>
<evidence type="ECO:0000259" key="9">
    <source>
        <dbReference type="Pfam" id="PF13649"/>
    </source>
</evidence>
<evidence type="ECO:0000256" key="7">
    <source>
        <dbReference type="ARBA" id="ARBA00047622"/>
    </source>
</evidence>
<protein>
    <recommendedName>
        <fullName evidence="5">phosphoethanolamine N-methyltransferase</fullName>
        <ecNumber evidence="5">2.1.1.103</ecNumber>
    </recommendedName>
</protein>
<dbReference type="SUPFAM" id="SSF53335">
    <property type="entry name" value="S-adenosyl-L-methionine-dependent methyltransferases"/>
    <property type="match status" value="2"/>
</dbReference>
<dbReference type="Gramene" id="KQL14495">
    <property type="protein sequence ID" value="KQL14495"/>
    <property type="gene ID" value="SETIT_021841mg"/>
</dbReference>
<dbReference type="CDD" id="cd02440">
    <property type="entry name" value="AdoMet_MTases"/>
    <property type="match status" value="2"/>
</dbReference>
<dbReference type="InterPro" id="IPR029063">
    <property type="entry name" value="SAM-dependent_MTases_sf"/>
</dbReference>